<dbReference type="InterPro" id="IPR011598">
    <property type="entry name" value="bHLH_dom"/>
</dbReference>
<dbReference type="Pfam" id="PF14215">
    <property type="entry name" value="bHLH-MYC_N"/>
    <property type="match status" value="1"/>
</dbReference>
<dbReference type="GO" id="GO:0003700">
    <property type="term" value="F:DNA-binding transcription factor activity"/>
    <property type="evidence" value="ECO:0007669"/>
    <property type="project" value="InterPro"/>
</dbReference>
<dbReference type="AlphaFoldDB" id="A0AAW2NXM4"/>
<feature type="compositionally biased region" description="Basic and acidic residues" evidence="5">
    <location>
        <begin position="555"/>
        <end position="568"/>
    </location>
</feature>
<accession>A0AAW2NXM4</accession>
<dbReference type="GO" id="GO:0046983">
    <property type="term" value="F:protein dimerization activity"/>
    <property type="evidence" value="ECO:0007669"/>
    <property type="project" value="InterPro"/>
</dbReference>
<protein>
    <submittedName>
        <fullName evidence="7">Transcription factor</fullName>
    </submittedName>
</protein>
<keyword evidence="3" id="KW-0804">Transcription</keyword>
<feature type="region of interest" description="Disordered" evidence="5">
    <location>
        <begin position="518"/>
        <end position="568"/>
    </location>
</feature>
<comment type="caution">
    <text evidence="7">The sequence shown here is derived from an EMBL/GenBank/DDBJ whole genome shotgun (WGS) entry which is preliminary data.</text>
</comment>
<sequence>MGMSFLGSFLQSLCSNSPWNYAVFWKLKHQHEMVLEWEDGFCDNIGLRDPMVGPDALYFEKSNKILSSPGEYPVGLAVAEMSSASHVMGKGLGWVCPSLFVCLLMALETFLSSSQPRVVGEAAFTGNTRWIYADNVATDVFNSVLALRSYPDEWLLQFAAGIKTILLLPVIPHGVLQLGSMEMVAEDPALVDHMKVKFEAHAKPDGCDWRYSYQQFPPMSPFTENLDEPSTITVGKAFKGHSATHAVRGEDFNMFADQMTLVSMVQDFCNTSVWQEADTLENVIESEFRQQSLGMRHVAEPCELPCEDNKSFITENDILKCFHHEEILRAGPYYEDFERPMYGNFMNELMDFNSEEGATDPSLVGIDFNGTICENGSNYFSFPVDCELYKALGTAVEDDTYQHTYGTSIGHDVACYSIGDREPSYGVSGVESVGVLMKEVDVEHLLEAVVANASSSLDDDSSNKSDVTSVSMSLRKDLASSRKHAQTKHRASAEEDKVLWDFLTSEFITEGIDTAASSVESKSAFPNKKQHRKGYGPLNTGKLSRLSTTNKRKARTGDNQRSRPRDRQLIQDRIKELRELVPSTEKCSIDGLLDKTIKHMLFLRSVTNQADKLRHQVLEEEVDEKTTRTAEVNFGHQNGKSWAVELGTEQQLCPIVVKDLEHSGHMLIEMLCPDHGRFLEIADAIHRLQLTILQGVMDRSSDNSWARFIVETSGSFHRLDIFWPLMQLLQQSRLPVSIKT</sequence>
<name>A0AAW2NXM4_9LAMI</name>
<evidence type="ECO:0000256" key="1">
    <source>
        <dbReference type="ARBA" id="ARBA00004123"/>
    </source>
</evidence>
<gene>
    <name evidence="7" type="ORF">Scaly_1750600</name>
</gene>
<dbReference type="PANTHER" id="PTHR46196">
    <property type="entry name" value="TRANSCRIPTION FACTOR BHLH155-LIKE ISOFORM X1-RELATED"/>
    <property type="match status" value="1"/>
</dbReference>
<reference evidence="7" key="2">
    <citation type="journal article" date="2024" name="Plant">
        <title>Genomic evolution and insights into agronomic trait innovations of Sesamum species.</title>
        <authorList>
            <person name="Miao H."/>
            <person name="Wang L."/>
            <person name="Qu L."/>
            <person name="Liu H."/>
            <person name="Sun Y."/>
            <person name="Le M."/>
            <person name="Wang Q."/>
            <person name="Wei S."/>
            <person name="Zheng Y."/>
            <person name="Lin W."/>
            <person name="Duan Y."/>
            <person name="Cao H."/>
            <person name="Xiong S."/>
            <person name="Wang X."/>
            <person name="Wei L."/>
            <person name="Li C."/>
            <person name="Ma Q."/>
            <person name="Ju M."/>
            <person name="Zhao R."/>
            <person name="Li G."/>
            <person name="Mu C."/>
            <person name="Tian Q."/>
            <person name="Mei H."/>
            <person name="Zhang T."/>
            <person name="Gao T."/>
            <person name="Zhang H."/>
        </authorList>
    </citation>
    <scope>NUCLEOTIDE SEQUENCE</scope>
    <source>
        <strain evidence="7">KEN8</strain>
    </source>
</reference>
<organism evidence="7">
    <name type="scientific">Sesamum calycinum</name>
    <dbReference type="NCBI Taxonomy" id="2727403"/>
    <lineage>
        <taxon>Eukaryota</taxon>
        <taxon>Viridiplantae</taxon>
        <taxon>Streptophyta</taxon>
        <taxon>Embryophyta</taxon>
        <taxon>Tracheophyta</taxon>
        <taxon>Spermatophyta</taxon>
        <taxon>Magnoliopsida</taxon>
        <taxon>eudicotyledons</taxon>
        <taxon>Gunneridae</taxon>
        <taxon>Pentapetalae</taxon>
        <taxon>asterids</taxon>
        <taxon>lamiids</taxon>
        <taxon>Lamiales</taxon>
        <taxon>Pedaliaceae</taxon>
        <taxon>Sesamum</taxon>
    </lineage>
</organism>
<evidence type="ECO:0000313" key="7">
    <source>
        <dbReference type="EMBL" id="KAL0347346.1"/>
    </source>
</evidence>
<dbReference type="EMBL" id="JACGWM010000010">
    <property type="protein sequence ID" value="KAL0347346.1"/>
    <property type="molecule type" value="Genomic_DNA"/>
</dbReference>
<evidence type="ECO:0000256" key="4">
    <source>
        <dbReference type="ARBA" id="ARBA00023242"/>
    </source>
</evidence>
<evidence type="ECO:0000259" key="6">
    <source>
        <dbReference type="PROSITE" id="PS50888"/>
    </source>
</evidence>
<evidence type="ECO:0000256" key="2">
    <source>
        <dbReference type="ARBA" id="ARBA00023015"/>
    </source>
</evidence>
<reference evidence="7" key="1">
    <citation type="submission" date="2020-06" db="EMBL/GenBank/DDBJ databases">
        <authorList>
            <person name="Li T."/>
            <person name="Hu X."/>
            <person name="Zhang T."/>
            <person name="Song X."/>
            <person name="Zhang H."/>
            <person name="Dai N."/>
            <person name="Sheng W."/>
            <person name="Hou X."/>
            <person name="Wei L."/>
        </authorList>
    </citation>
    <scope>NUCLEOTIDE SEQUENCE</scope>
    <source>
        <strain evidence="7">KEN8</strain>
        <tissue evidence="7">Leaf</tissue>
    </source>
</reference>
<dbReference type="InterPro" id="IPR025610">
    <property type="entry name" value="MYC/MYB_N"/>
</dbReference>
<proteinExistence type="predicted"/>
<dbReference type="GO" id="GO:0005634">
    <property type="term" value="C:nucleus"/>
    <property type="evidence" value="ECO:0007669"/>
    <property type="project" value="UniProtKB-SubCell"/>
</dbReference>
<feature type="domain" description="BHLH" evidence="6">
    <location>
        <begin position="554"/>
        <end position="603"/>
    </location>
</feature>
<dbReference type="InterPro" id="IPR043561">
    <property type="entry name" value="LHW-like"/>
</dbReference>
<dbReference type="PROSITE" id="PS50888">
    <property type="entry name" value="BHLH"/>
    <property type="match status" value="1"/>
</dbReference>
<evidence type="ECO:0000256" key="5">
    <source>
        <dbReference type="SAM" id="MobiDB-lite"/>
    </source>
</evidence>
<comment type="subcellular location">
    <subcellularLocation>
        <location evidence="1">Nucleus</location>
    </subcellularLocation>
</comment>
<dbReference type="PANTHER" id="PTHR46196:SF3">
    <property type="entry name" value="TRANSCRIPTION FACTOR LHW-LIKE ISOFORM X1"/>
    <property type="match status" value="1"/>
</dbReference>
<keyword evidence="2" id="KW-0805">Transcription regulation</keyword>
<dbReference type="Pfam" id="PF23176">
    <property type="entry name" value="bHLH_LHW"/>
    <property type="match status" value="1"/>
</dbReference>
<evidence type="ECO:0000256" key="3">
    <source>
        <dbReference type="ARBA" id="ARBA00023163"/>
    </source>
</evidence>
<keyword evidence="4" id="KW-0539">Nucleus</keyword>